<gene>
    <name evidence="2" type="ORF">GCM10023187_18610</name>
</gene>
<organism evidence="2 3">
    <name type="scientific">Nibrella viscosa</name>
    <dbReference type="NCBI Taxonomy" id="1084524"/>
    <lineage>
        <taxon>Bacteria</taxon>
        <taxon>Pseudomonadati</taxon>
        <taxon>Bacteroidota</taxon>
        <taxon>Cytophagia</taxon>
        <taxon>Cytophagales</taxon>
        <taxon>Spirosomataceae</taxon>
        <taxon>Nibrella</taxon>
    </lineage>
</organism>
<reference evidence="3" key="1">
    <citation type="journal article" date="2019" name="Int. J. Syst. Evol. Microbiol.">
        <title>The Global Catalogue of Microorganisms (GCM) 10K type strain sequencing project: providing services to taxonomists for standard genome sequencing and annotation.</title>
        <authorList>
            <consortium name="The Broad Institute Genomics Platform"/>
            <consortium name="The Broad Institute Genome Sequencing Center for Infectious Disease"/>
            <person name="Wu L."/>
            <person name="Ma J."/>
        </authorList>
    </citation>
    <scope>NUCLEOTIDE SEQUENCE [LARGE SCALE GENOMIC DNA]</scope>
    <source>
        <strain evidence="3">JCM 17925</strain>
    </source>
</reference>
<dbReference type="InterPro" id="IPR007345">
    <property type="entry name" value="Polysacch_pyruvyl_Trfase"/>
</dbReference>
<feature type="domain" description="Polysaccharide pyruvyl transferase" evidence="1">
    <location>
        <begin position="44"/>
        <end position="300"/>
    </location>
</feature>
<evidence type="ECO:0000313" key="2">
    <source>
        <dbReference type="EMBL" id="GAA4402974.1"/>
    </source>
</evidence>
<comment type="caution">
    <text evidence="2">The sequence shown here is derived from an EMBL/GenBank/DDBJ whole genome shotgun (WGS) entry which is preliminary data.</text>
</comment>
<dbReference type="Pfam" id="PF04230">
    <property type="entry name" value="PS_pyruv_trans"/>
    <property type="match status" value="1"/>
</dbReference>
<keyword evidence="3" id="KW-1185">Reference proteome</keyword>
<dbReference type="Proteomes" id="UP001500936">
    <property type="component" value="Unassembled WGS sequence"/>
</dbReference>
<dbReference type="EMBL" id="BAABHB010000003">
    <property type="protein sequence ID" value="GAA4402974.1"/>
    <property type="molecule type" value="Genomic_DNA"/>
</dbReference>
<sequence length="494" mass="55981">MPNYSMISGKQLIDKLASTIDKVLKPLVPAGASCALLEFPNYANSGDSVIWLGAKAWLRRNRNTVVYSCDKETYSRELMAAQLGSGIILLQGGGNFGDIWTDLQHFRERVIQDFPSNKIIQLPQTLHFRQEASIARTRLILEAHPDLTLLVRDQASLDFARQQFAVPATLCPDMAFALGPVERPHQAQTDMVWLARTDKETQNKPAPQNELGLICTDWLEEPHSALRDLNEQLSRDLKQLPDKAPELYRGLVGTYDPIARERFLRGITTLSQGHVVVTDRLHGHIMCLLLDIPHVLMDNNYGKVRGFYEAWTRDNKLTCWADSPEEVVNTAFSDTRFRDVLQTKGINLTTLDRLVGRLKASMETQTGWITAGEKAKLLWKTQLNQTREDILACVGIGQPFILVDEDQIRTELNLNAGTVIPFSGQEQGYLGPPVDDDAAIQALAQMRKNKAGFIAIAWPAFWWLDYYTRFAQHLRTNFQCMLKNERIEMYDLRA</sequence>
<proteinExistence type="predicted"/>
<accession>A0ABP8K9X5</accession>
<evidence type="ECO:0000313" key="3">
    <source>
        <dbReference type="Proteomes" id="UP001500936"/>
    </source>
</evidence>
<protein>
    <recommendedName>
        <fullName evidence="1">Polysaccharide pyruvyl transferase domain-containing protein</fullName>
    </recommendedName>
</protein>
<evidence type="ECO:0000259" key="1">
    <source>
        <dbReference type="Pfam" id="PF04230"/>
    </source>
</evidence>
<name>A0ABP8K9X5_9BACT</name>
<dbReference type="RefSeq" id="WP_345266284.1">
    <property type="nucleotide sequence ID" value="NZ_BAABHB010000003.1"/>
</dbReference>